<dbReference type="Proteomes" id="UP000026915">
    <property type="component" value="Chromosome 6"/>
</dbReference>
<dbReference type="Gramene" id="EOY25746">
    <property type="protein sequence ID" value="EOY25746"/>
    <property type="gene ID" value="TCM_027117"/>
</dbReference>
<evidence type="ECO:0000313" key="1">
    <source>
        <dbReference type="EMBL" id="EOY25746.1"/>
    </source>
</evidence>
<dbReference type="AlphaFoldDB" id="A0A061G860"/>
<sequence length="114" mass="12613">MISIGDKTTSFLHALVQGSVSIANKETVCTCAAEHYDFKDILQALDDCIFHVEMTIKKKKCGVTLNGFEAIVEQLGFNSDELCKELHNVMDLKHGARWINGNGATTILTISRVR</sequence>
<name>A0A061G860_THECC</name>
<organism evidence="1 2">
    <name type="scientific">Theobroma cacao</name>
    <name type="common">Cacao</name>
    <name type="synonym">Cocoa</name>
    <dbReference type="NCBI Taxonomy" id="3641"/>
    <lineage>
        <taxon>Eukaryota</taxon>
        <taxon>Viridiplantae</taxon>
        <taxon>Streptophyta</taxon>
        <taxon>Embryophyta</taxon>
        <taxon>Tracheophyta</taxon>
        <taxon>Spermatophyta</taxon>
        <taxon>Magnoliopsida</taxon>
        <taxon>eudicotyledons</taxon>
        <taxon>Gunneridae</taxon>
        <taxon>Pentapetalae</taxon>
        <taxon>rosids</taxon>
        <taxon>malvids</taxon>
        <taxon>Malvales</taxon>
        <taxon>Malvaceae</taxon>
        <taxon>Byttnerioideae</taxon>
        <taxon>Theobroma</taxon>
    </lineage>
</organism>
<dbReference type="EMBL" id="CM001884">
    <property type="protein sequence ID" value="EOY25746.1"/>
    <property type="molecule type" value="Genomic_DNA"/>
</dbReference>
<keyword evidence="2" id="KW-1185">Reference proteome</keyword>
<dbReference type="InParanoid" id="A0A061G860"/>
<protein>
    <submittedName>
        <fullName evidence="1">Uncharacterized protein</fullName>
    </submittedName>
</protein>
<dbReference type="HOGENOM" id="CLU_2125578_0_0_1"/>
<gene>
    <name evidence="1" type="ORF">TCM_027117</name>
</gene>
<accession>A0A061G860</accession>
<reference evidence="1 2" key="1">
    <citation type="journal article" date="2013" name="Genome Biol.">
        <title>The genome sequence of the most widely cultivated cacao type and its use to identify candidate genes regulating pod color.</title>
        <authorList>
            <person name="Motamayor J.C."/>
            <person name="Mockaitis K."/>
            <person name="Schmutz J."/>
            <person name="Haiminen N."/>
            <person name="Iii D.L."/>
            <person name="Cornejo O."/>
            <person name="Findley S.D."/>
            <person name="Zheng P."/>
            <person name="Utro F."/>
            <person name="Royaert S."/>
            <person name="Saski C."/>
            <person name="Jenkins J."/>
            <person name="Podicheti R."/>
            <person name="Zhao M."/>
            <person name="Scheffler B.E."/>
            <person name="Stack J.C."/>
            <person name="Feltus F.A."/>
            <person name="Mustiga G.M."/>
            <person name="Amores F."/>
            <person name="Phillips W."/>
            <person name="Marelli J.P."/>
            <person name="May G.D."/>
            <person name="Shapiro H."/>
            <person name="Ma J."/>
            <person name="Bustamante C.D."/>
            <person name="Schnell R.J."/>
            <person name="Main D."/>
            <person name="Gilbert D."/>
            <person name="Parida L."/>
            <person name="Kuhn D.N."/>
        </authorList>
    </citation>
    <scope>NUCLEOTIDE SEQUENCE [LARGE SCALE GENOMIC DNA]</scope>
    <source>
        <strain evidence="2">cv. Matina 1-6</strain>
    </source>
</reference>
<evidence type="ECO:0000313" key="2">
    <source>
        <dbReference type="Proteomes" id="UP000026915"/>
    </source>
</evidence>
<proteinExistence type="predicted"/>